<dbReference type="RefSeq" id="WP_189022435.1">
    <property type="nucleotide sequence ID" value="NZ_BMKR01000003.1"/>
</dbReference>
<keyword evidence="3 8" id="KW-0597">Phosphoprotein</keyword>
<evidence type="ECO:0000259" key="10">
    <source>
        <dbReference type="PROSITE" id="PS50110"/>
    </source>
</evidence>
<dbReference type="AlphaFoldDB" id="A0A917FC02"/>
<dbReference type="Pfam" id="PF12833">
    <property type="entry name" value="HTH_18"/>
    <property type="match status" value="1"/>
</dbReference>
<dbReference type="SUPFAM" id="SSF46689">
    <property type="entry name" value="Homeodomain-like"/>
    <property type="match status" value="2"/>
</dbReference>
<dbReference type="Gene3D" id="3.40.50.2300">
    <property type="match status" value="1"/>
</dbReference>
<evidence type="ECO:0000313" key="11">
    <source>
        <dbReference type="EMBL" id="GGF66558.1"/>
    </source>
</evidence>
<evidence type="ECO:0000256" key="2">
    <source>
        <dbReference type="ARBA" id="ARBA00022490"/>
    </source>
</evidence>
<dbReference type="PROSITE" id="PS01124">
    <property type="entry name" value="HTH_ARAC_FAMILY_2"/>
    <property type="match status" value="1"/>
</dbReference>
<evidence type="ECO:0000256" key="7">
    <source>
        <dbReference type="ARBA" id="ARBA00023163"/>
    </source>
</evidence>
<reference evidence="11" key="1">
    <citation type="journal article" date="2014" name="Int. J. Syst. Evol. Microbiol.">
        <title>Complete genome sequence of Corynebacterium casei LMG S-19264T (=DSM 44701T), isolated from a smear-ripened cheese.</title>
        <authorList>
            <consortium name="US DOE Joint Genome Institute (JGI-PGF)"/>
            <person name="Walter F."/>
            <person name="Albersmeier A."/>
            <person name="Kalinowski J."/>
            <person name="Ruckert C."/>
        </authorList>
    </citation>
    <scope>NUCLEOTIDE SEQUENCE</scope>
    <source>
        <strain evidence="11">CGMCC 1.16134</strain>
    </source>
</reference>
<dbReference type="Gene3D" id="1.10.10.60">
    <property type="entry name" value="Homeodomain-like"/>
    <property type="match status" value="2"/>
</dbReference>
<organism evidence="11 12">
    <name type="scientific">Paenibacillus albidus</name>
    <dbReference type="NCBI Taxonomy" id="2041023"/>
    <lineage>
        <taxon>Bacteria</taxon>
        <taxon>Bacillati</taxon>
        <taxon>Bacillota</taxon>
        <taxon>Bacilli</taxon>
        <taxon>Bacillales</taxon>
        <taxon>Paenibacillaceae</taxon>
        <taxon>Paenibacillus</taxon>
    </lineage>
</organism>
<dbReference type="InterPro" id="IPR020449">
    <property type="entry name" value="Tscrpt_reg_AraC-type_HTH"/>
</dbReference>
<comment type="subcellular location">
    <subcellularLocation>
        <location evidence="1">Cytoplasm</location>
    </subcellularLocation>
</comment>
<dbReference type="Pfam" id="PF00072">
    <property type="entry name" value="Response_reg"/>
    <property type="match status" value="1"/>
</dbReference>
<dbReference type="PRINTS" id="PR00032">
    <property type="entry name" value="HTHARAC"/>
</dbReference>
<dbReference type="EMBL" id="BMKR01000003">
    <property type="protein sequence ID" value="GGF66558.1"/>
    <property type="molecule type" value="Genomic_DNA"/>
</dbReference>
<gene>
    <name evidence="11" type="ORF">GCM10010912_09440</name>
</gene>
<dbReference type="GO" id="GO:0003700">
    <property type="term" value="F:DNA-binding transcription factor activity"/>
    <property type="evidence" value="ECO:0007669"/>
    <property type="project" value="InterPro"/>
</dbReference>
<keyword evidence="4" id="KW-0902">Two-component regulatory system</keyword>
<dbReference type="GO" id="GO:0043565">
    <property type="term" value="F:sequence-specific DNA binding"/>
    <property type="evidence" value="ECO:0007669"/>
    <property type="project" value="InterPro"/>
</dbReference>
<sequence>MLTMIIADDEPFIRSSLVHVFDWPKEFGIEIVAEAADGQEAYELCLKHQPDILFTDIMMPLLDGLQVAEKLRAAGCPTKIIIISGAQDFAYARNALKVNAEGYILKPVKLPEVRELFTQVIARLAEEQGNQKNMERLRRQLQDNLPLIRDKFLHNLITGLYRSEQEIWDKIDFFNLPVKRQDYVTVGVLQLDDYQTAVDKFSEEHKQLLYFSILNIIDECLNSSPCGLCFVANENEFILLFCRTEDLNVSFLTGICEQISSSIKQYLQLAVSIGIGRNVPQLTRVEESYKDALQALVYKFYTGSGAILFIQDIEPDTQTLQSTFFYKFHAQLMNELKIGNTAKVTALLEQLFAMLTKPKLPIDYVQSICAEIIFTSARTLYEIDEGIVHDRMSIMETLYRKKNINELKTYMLRLFSDLTAQVESRNTTRNSSTVQKIKAIIQTGYAGELPISRIAEEVYLTPNYISLIFKKETGETLTDYLTRIRLGKAKELLQTTDLKVMEISEKVGYENPHYFSTVFKKNVGVHPLKYRSDHSKL</sequence>
<proteinExistence type="predicted"/>
<dbReference type="GO" id="GO:0000160">
    <property type="term" value="P:phosphorelay signal transduction system"/>
    <property type="evidence" value="ECO:0007669"/>
    <property type="project" value="UniProtKB-KW"/>
</dbReference>
<keyword evidence="6" id="KW-0238">DNA-binding</keyword>
<feature type="domain" description="HTH araC/xylS-type" evidence="9">
    <location>
        <begin position="435"/>
        <end position="533"/>
    </location>
</feature>
<evidence type="ECO:0000256" key="6">
    <source>
        <dbReference type="ARBA" id="ARBA00023125"/>
    </source>
</evidence>
<dbReference type="CDD" id="cd17536">
    <property type="entry name" value="REC_YesN-like"/>
    <property type="match status" value="1"/>
</dbReference>
<keyword evidence="7" id="KW-0804">Transcription</keyword>
<dbReference type="InterPro" id="IPR001789">
    <property type="entry name" value="Sig_transdc_resp-reg_receiver"/>
</dbReference>
<accession>A0A917FC02</accession>
<feature type="modified residue" description="4-aspartylphosphate" evidence="8">
    <location>
        <position position="56"/>
    </location>
</feature>
<dbReference type="SMART" id="SM00342">
    <property type="entry name" value="HTH_ARAC"/>
    <property type="match status" value="1"/>
</dbReference>
<dbReference type="InterPro" id="IPR041522">
    <property type="entry name" value="CdaR_GGDEF"/>
</dbReference>
<evidence type="ECO:0000256" key="8">
    <source>
        <dbReference type="PROSITE-ProRule" id="PRU00169"/>
    </source>
</evidence>
<dbReference type="InterPro" id="IPR018060">
    <property type="entry name" value="HTH_AraC"/>
</dbReference>
<dbReference type="InterPro" id="IPR009057">
    <property type="entry name" value="Homeodomain-like_sf"/>
</dbReference>
<dbReference type="Proteomes" id="UP000637643">
    <property type="component" value="Unassembled WGS sequence"/>
</dbReference>
<reference evidence="11" key="2">
    <citation type="submission" date="2020-09" db="EMBL/GenBank/DDBJ databases">
        <authorList>
            <person name="Sun Q."/>
            <person name="Zhou Y."/>
        </authorList>
    </citation>
    <scope>NUCLEOTIDE SEQUENCE</scope>
    <source>
        <strain evidence="11">CGMCC 1.16134</strain>
    </source>
</reference>
<dbReference type="GO" id="GO:0005737">
    <property type="term" value="C:cytoplasm"/>
    <property type="evidence" value="ECO:0007669"/>
    <property type="project" value="UniProtKB-SubCell"/>
</dbReference>
<dbReference type="Pfam" id="PF17853">
    <property type="entry name" value="GGDEF_2"/>
    <property type="match status" value="1"/>
</dbReference>
<evidence type="ECO:0008006" key="13">
    <source>
        <dbReference type="Google" id="ProtNLM"/>
    </source>
</evidence>
<dbReference type="InterPro" id="IPR011006">
    <property type="entry name" value="CheY-like_superfamily"/>
</dbReference>
<comment type="caution">
    <text evidence="11">The sequence shown here is derived from an EMBL/GenBank/DDBJ whole genome shotgun (WGS) entry which is preliminary data.</text>
</comment>
<feature type="domain" description="Response regulatory" evidence="10">
    <location>
        <begin position="3"/>
        <end position="121"/>
    </location>
</feature>
<evidence type="ECO:0000256" key="3">
    <source>
        <dbReference type="ARBA" id="ARBA00022553"/>
    </source>
</evidence>
<keyword evidence="2" id="KW-0963">Cytoplasm</keyword>
<evidence type="ECO:0000256" key="5">
    <source>
        <dbReference type="ARBA" id="ARBA00023015"/>
    </source>
</evidence>
<evidence type="ECO:0000259" key="9">
    <source>
        <dbReference type="PROSITE" id="PS01124"/>
    </source>
</evidence>
<name>A0A917FC02_9BACL</name>
<dbReference type="InterPro" id="IPR051552">
    <property type="entry name" value="HptR"/>
</dbReference>
<keyword evidence="12" id="KW-1185">Reference proteome</keyword>
<keyword evidence="5" id="KW-0805">Transcription regulation</keyword>
<dbReference type="PANTHER" id="PTHR42713:SF3">
    <property type="entry name" value="TRANSCRIPTIONAL REGULATORY PROTEIN HPTR"/>
    <property type="match status" value="1"/>
</dbReference>
<evidence type="ECO:0000256" key="1">
    <source>
        <dbReference type="ARBA" id="ARBA00004496"/>
    </source>
</evidence>
<evidence type="ECO:0000313" key="12">
    <source>
        <dbReference type="Proteomes" id="UP000637643"/>
    </source>
</evidence>
<dbReference type="SUPFAM" id="SSF52172">
    <property type="entry name" value="CheY-like"/>
    <property type="match status" value="1"/>
</dbReference>
<dbReference type="PANTHER" id="PTHR42713">
    <property type="entry name" value="HISTIDINE KINASE-RELATED"/>
    <property type="match status" value="1"/>
</dbReference>
<dbReference type="PROSITE" id="PS50110">
    <property type="entry name" value="RESPONSE_REGULATORY"/>
    <property type="match status" value="1"/>
</dbReference>
<dbReference type="SMART" id="SM00448">
    <property type="entry name" value="REC"/>
    <property type="match status" value="1"/>
</dbReference>
<protein>
    <recommendedName>
        <fullName evidence="13">Response regulator</fullName>
    </recommendedName>
</protein>
<evidence type="ECO:0000256" key="4">
    <source>
        <dbReference type="ARBA" id="ARBA00023012"/>
    </source>
</evidence>